<protein>
    <recommendedName>
        <fullName evidence="9">Golgin A3</fullName>
    </recommendedName>
</protein>
<dbReference type="InterPro" id="IPR051841">
    <property type="entry name" value="MT-Golgi_org_protein"/>
</dbReference>
<keyword evidence="8" id="KW-1185">Reference proteome</keyword>
<dbReference type="Proteomes" id="UP001356427">
    <property type="component" value="Unassembled WGS sequence"/>
</dbReference>
<feature type="compositionally biased region" description="Basic residues" evidence="6">
    <location>
        <begin position="256"/>
        <end position="265"/>
    </location>
</feature>
<evidence type="ECO:0000256" key="2">
    <source>
        <dbReference type="ARBA" id="ARBA00022490"/>
    </source>
</evidence>
<feature type="compositionally biased region" description="Basic and acidic residues" evidence="6">
    <location>
        <begin position="430"/>
        <end position="443"/>
    </location>
</feature>
<feature type="region of interest" description="Disordered" evidence="6">
    <location>
        <begin position="430"/>
        <end position="452"/>
    </location>
</feature>
<feature type="region of interest" description="Disordered" evidence="6">
    <location>
        <begin position="1522"/>
        <end position="1553"/>
    </location>
</feature>
<name>A0AAN8QR98_9TELE</name>
<feature type="coiled-coil region" evidence="5">
    <location>
        <begin position="1476"/>
        <end position="1503"/>
    </location>
</feature>
<feature type="compositionally biased region" description="Polar residues" evidence="6">
    <location>
        <begin position="223"/>
        <end position="236"/>
    </location>
</feature>
<evidence type="ECO:0000313" key="7">
    <source>
        <dbReference type="EMBL" id="KAK6313325.1"/>
    </source>
</evidence>
<feature type="coiled-coil region" evidence="5">
    <location>
        <begin position="460"/>
        <end position="634"/>
    </location>
</feature>
<keyword evidence="2" id="KW-0963">Cytoplasm</keyword>
<evidence type="ECO:0000256" key="3">
    <source>
        <dbReference type="ARBA" id="ARBA00022553"/>
    </source>
</evidence>
<gene>
    <name evidence="7" type="ORF">J4Q44_G00166720</name>
</gene>
<evidence type="ECO:0008006" key="9">
    <source>
        <dbReference type="Google" id="ProtNLM"/>
    </source>
</evidence>
<feature type="compositionally biased region" description="Basic and acidic residues" evidence="6">
    <location>
        <begin position="156"/>
        <end position="184"/>
    </location>
</feature>
<reference evidence="7 8" key="1">
    <citation type="submission" date="2021-04" db="EMBL/GenBank/DDBJ databases">
        <authorList>
            <person name="De Guttry C."/>
            <person name="Zahm M."/>
            <person name="Klopp C."/>
            <person name="Cabau C."/>
            <person name="Louis A."/>
            <person name="Berthelot C."/>
            <person name="Parey E."/>
            <person name="Roest Crollius H."/>
            <person name="Montfort J."/>
            <person name="Robinson-Rechavi M."/>
            <person name="Bucao C."/>
            <person name="Bouchez O."/>
            <person name="Gislard M."/>
            <person name="Lluch J."/>
            <person name="Milhes M."/>
            <person name="Lampietro C."/>
            <person name="Lopez Roques C."/>
            <person name="Donnadieu C."/>
            <person name="Braasch I."/>
            <person name="Desvignes T."/>
            <person name="Postlethwait J."/>
            <person name="Bobe J."/>
            <person name="Wedekind C."/>
            <person name="Guiguen Y."/>
        </authorList>
    </citation>
    <scope>NUCLEOTIDE SEQUENCE [LARGE SCALE GENOMIC DNA]</scope>
    <source>
        <strain evidence="7">Cs_M1</strain>
        <tissue evidence="7">Blood</tissue>
    </source>
</reference>
<evidence type="ECO:0000256" key="5">
    <source>
        <dbReference type="SAM" id="Coils"/>
    </source>
</evidence>
<feature type="coiled-coil region" evidence="5">
    <location>
        <begin position="1063"/>
        <end position="1173"/>
    </location>
</feature>
<feature type="coiled-coil region" evidence="5">
    <location>
        <begin position="1202"/>
        <end position="1438"/>
    </location>
</feature>
<organism evidence="7 8">
    <name type="scientific">Coregonus suidteri</name>
    <dbReference type="NCBI Taxonomy" id="861788"/>
    <lineage>
        <taxon>Eukaryota</taxon>
        <taxon>Metazoa</taxon>
        <taxon>Chordata</taxon>
        <taxon>Craniata</taxon>
        <taxon>Vertebrata</taxon>
        <taxon>Euteleostomi</taxon>
        <taxon>Actinopterygii</taxon>
        <taxon>Neopterygii</taxon>
        <taxon>Teleostei</taxon>
        <taxon>Protacanthopterygii</taxon>
        <taxon>Salmoniformes</taxon>
        <taxon>Salmonidae</taxon>
        <taxon>Coregoninae</taxon>
        <taxon>Coregonus</taxon>
    </lineage>
</organism>
<feature type="coiled-coil region" evidence="5">
    <location>
        <begin position="863"/>
        <end position="1026"/>
    </location>
</feature>
<feature type="region of interest" description="Disordered" evidence="6">
    <location>
        <begin position="63"/>
        <end position="373"/>
    </location>
</feature>
<accession>A0AAN8QR98</accession>
<dbReference type="EMBL" id="JAGTTL010000014">
    <property type="protein sequence ID" value="KAK6313325.1"/>
    <property type="molecule type" value="Genomic_DNA"/>
</dbReference>
<comment type="subcellular location">
    <subcellularLocation>
        <location evidence="1">Cytoplasm</location>
    </subcellularLocation>
</comment>
<feature type="coiled-coil region" evidence="5">
    <location>
        <begin position="720"/>
        <end position="827"/>
    </location>
</feature>
<dbReference type="GO" id="GO:0005737">
    <property type="term" value="C:cytoplasm"/>
    <property type="evidence" value="ECO:0007669"/>
    <property type="project" value="UniProtKB-SubCell"/>
</dbReference>
<dbReference type="PANTHER" id="PTHR18902:SF26">
    <property type="entry name" value="GOLGIN SUBFAMILY A MEMBER 3"/>
    <property type="match status" value="1"/>
</dbReference>
<keyword evidence="4 5" id="KW-0175">Coiled coil</keyword>
<feature type="compositionally biased region" description="Low complexity" evidence="6">
    <location>
        <begin position="360"/>
        <end position="373"/>
    </location>
</feature>
<evidence type="ECO:0000256" key="6">
    <source>
        <dbReference type="SAM" id="MobiDB-lite"/>
    </source>
</evidence>
<dbReference type="PANTHER" id="PTHR18902">
    <property type="entry name" value="NUCLEAR MITOTIC APPARATUS PROTEIN 1-RELATED"/>
    <property type="match status" value="1"/>
</dbReference>
<evidence type="ECO:0000256" key="4">
    <source>
        <dbReference type="ARBA" id="ARBA00023054"/>
    </source>
</evidence>
<evidence type="ECO:0000313" key="8">
    <source>
        <dbReference type="Proteomes" id="UP001356427"/>
    </source>
</evidence>
<proteinExistence type="predicted"/>
<sequence length="1553" mass="174183">MQMVNHKAVVAEMETTNGENLQLDLIPQSKVDGAYPVENDAQLLKKGLEKPTISRDVVNGSFKADVVPNGEQVAQGPGPGAGGDGRPNSPLPPPSPPAQGTSPTVSRQSKEPSQGVAAFPPAMLEKSEGTNAEGPVHKGDALQSLRLSMPMQETELSVKETSLEMENEEKIRHDARRRLEEQLKQYRVQRHKETSHRSTLKSRTGFSTLDPDLMMHPEALPRASTTSMTTEYSFLRTSVPRGPKLGSLGIPPAKERKSRSTRPSKIHSLADYKTPEPAGGTSGGGGVRTSADSSMGSLGSNLSSVSTLSEGSMRSEVSSTETTSLEAPLGSSMSFQDISEVDAGSESGMGSRPGGDGNDSDSSTYSSVSTSTRGTGTYAMLAAAVNRQRGGNYTVEGREIAPEAMGNFPSLQEVLQAASDEQHLLELEQDREETGEPHSRRDSFSSSVSLESSVMGHDEMLQVLKEKMRLEGQLESLSSEANQALKEKTELQAQLATVNAQLRDQVEQAQDSQEKQSSLNKEVSTLRQSCSQLERAMVELQGNLERKNAGLSSLGNDLQVAEEQYQRLMGKVEEMQQNVTSRDNAVQELRQQMGGLQTQLQQVQLERSTLQSRLKTSQAEIDSLQQVRQWYQQQLALAQEARVRLQGEMANMQAGQMTQIGVMEHLKLENVTLSHQLTETQHRSIKEKERIAVQLQSIETDMMTQEAAYQQIQDAKSMVEDDLQHKLDEFEEEREHLQKLANTASSLERELEQMKVTLSQKDLQLEALQKEHLELMRQLTATQESLHTKEQSINQLEARYLELEATLAELQTETNAKDENIQYLQNEKIVLEVALQAARADKCQLDEGAERLGEEVLVSSDLLDQLRQEVQVKASQIETLQQENGTLKKQAQKLKEQFMQQKVMVEAYRRDASSKEQLISELKSTKKRLVSEVKGLKQELLEAQGEKQKAELEQSRLQKEVVRVSQQMNSLENHLQSVQTKRDQLETQIQSLQFDQSQLAAVTEENEGLKKQVEQMQSEAKKAISEQKVRMKRLGTDLTSAQKEMKVKHKAYENAVGILSRRLQEALADKETTEAELVKLKAQVSDGGNNQALQDKIEALQSELQAVSHSKATLEKELQEVISLTSTELEEYQEKVMELEDELQEARCFKRRIRRLEDANKKLSLELEHEKGKLTGLGQSHNALREHSNILETALAKREADLVQLNLQVQAVLKRKEEEDQQMKQLVQTLQVALEKEKAKVKDLKEQVAAAKAEAAHNRRHYRAAMLELCEIKKDLQAKEELVKALHSEAHKLQAQDEKHSQEVSRFQEELSEAHSQLQILQKQLDEQFSKQPLTNQEVEDLKWEVEQRQREIEAQRQQLEMVEQCSQRELDSLQTALQGIKVELESVQEELSSTRKDKFMLQAKVGELRNSMKTVLLQNQQLKLDLKQNRLRKQRMEPSNPSNPVTPVKIPECPVPASLLDELLKPSASVNKEPLNNLHNCLRQLKHEMDSLQKQMEEHTVTVHESMTSWTNAEEELARLGVPLDNDSTTSTPLNHVDSNRGGGAEEEAQPS</sequence>
<evidence type="ECO:0000256" key="1">
    <source>
        <dbReference type="ARBA" id="ARBA00004496"/>
    </source>
</evidence>
<comment type="caution">
    <text evidence="7">The sequence shown here is derived from an EMBL/GenBank/DDBJ whole genome shotgun (WGS) entry which is preliminary data.</text>
</comment>
<keyword evidence="3" id="KW-0597">Phosphoprotein</keyword>
<feature type="compositionally biased region" description="Low complexity" evidence="6">
    <location>
        <begin position="293"/>
        <end position="326"/>
    </location>
</feature>